<keyword evidence="2" id="KW-0830">Ubiquinone</keyword>
<dbReference type="EC" id="1.6.5.3" evidence="2"/>
<dbReference type="GO" id="GO:0008137">
    <property type="term" value="F:NADH dehydrogenase (ubiquinone) activity"/>
    <property type="evidence" value="ECO:0007669"/>
    <property type="project" value="InterPro"/>
</dbReference>
<sequence>MTGVQILFYAFATMMLLSALMVITVRNPVRSALFLVLTFVSSSALWLIMQAEFLAIVLVLVYVGAVMVLFLFVVMMLDVNLTRLKEGFISYLPVGLGIAGLFGGMLTYLLYHMKATDVQTKMRSLYPPAAKPADYSNTEEIGLVLYTDYVYPFEIASVILLVAIVAAIALTFRRRSNRKYQNPDEQVAVKRDDRIRIVKMDTEEKR</sequence>
<protein>
    <submittedName>
        <fullName evidence="2">NADH-ubiquinone oxidoreductase chain J</fullName>
        <ecNumber evidence="2">1.6.5.3</ecNumber>
    </submittedName>
</protein>
<keyword evidence="1" id="KW-0812">Transmembrane</keyword>
<dbReference type="InterPro" id="IPR042106">
    <property type="entry name" value="Nuo/plastoQ_OxRdtase_6_NuoJ"/>
</dbReference>
<feature type="transmembrane region" description="Helical" evidence="1">
    <location>
        <begin position="55"/>
        <end position="77"/>
    </location>
</feature>
<evidence type="ECO:0000313" key="2">
    <source>
        <dbReference type="EMBL" id="VAW94369.1"/>
    </source>
</evidence>
<keyword evidence="1" id="KW-1133">Transmembrane helix</keyword>
<accession>A0A3B1A826</accession>
<evidence type="ECO:0000256" key="1">
    <source>
        <dbReference type="SAM" id="Phobius"/>
    </source>
</evidence>
<dbReference type="AlphaFoldDB" id="A0A3B1A826"/>
<name>A0A3B1A826_9ZZZZ</name>
<keyword evidence="1" id="KW-0472">Membrane</keyword>
<feature type="transmembrane region" description="Helical" evidence="1">
    <location>
        <begin position="32"/>
        <end position="49"/>
    </location>
</feature>
<keyword evidence="2" id="KW-0560">Oxidoreductase</keyword>
<dbReference type="NCBIfam" id="NF005164">
    <property type="entry name" value="PRK06638.1-4"/>
    <property type="match status" value="1"/>
</dbReference>
<proteinExistence type="predicted"/>
<dbReference type="Gene3D" id="1.20.120.1200">
    <property type="entry name" value="NADH-ubiquinone/plastoquinone oxidoreductase chain 6, subunit NuoJ"/>
    <property type="match status" value="1"/>
</dbReference>
<dbReference type="PANTHER" id="PTHR33269:SF17">
    <property type="entry name" value="NADH-UBIQUINONE OXIDOREDUCTASE CHAIN 6"/>
    <property type="match status" value="1"/>
</dbReference>
<organism evidence="2">
    <name type="scientific">hydrothermal vent metagenome</name>
    <dbReference type="NCBI Taxonomy" id="652676"/>
    <lineage>
        <taxon>unclassified sequences</taxon>
        <taxon>metagenomes</taxon>
        <taxon>ecological metagenomes</taxon>
    </lineage>
</organism>
<dbReference type="EMBL" id="UOFR01000026">
    <property type="protein sequence ID" value="VAW94369.1"/>
    <property type="molecule type" value="Genomic_DNA"/>
</dbReference>
<feature type="transmembrane region" description="Helical" evidence="1">
    <location>
        <begin position="89"/>
        <end position="111"/>
    </location>
</feature>
<reference evidence="2" key="1">
    <citation type="submission" date="2018-06" db="EMBL/GenBank/DDBJ databases">
        <authorList>
            <person name="Zhirakovskaya E."/>
        </authorList>
    </citation>
    <scope>NUCLEOTIDE SEQUENCE</scope>
</reference>
<feature type="transmembrane region" description="Helical" evidence="1">
    <location>
        <begin position="149"/>
        <end position="172"/>
    </location>
</feature>
<dbReference type="InterPro" id="IPR001457">
    <property type="entry name" value="NADH_UbQ/plastoQ_OxRdtase_su6"/>
</dbReference>
<dbReference type="Pfam" id="PF00499">
    <property type="entry name" value="Oxidored_q3"/>
    <property type="match status" value="1"/>
</dbReference>
<feature type="transmembrane region" description="Helical" evidence="1">
    <location>
        <begin position="6"/>
        <end position="25"/>
    </location>
</feature>
<dbReference type="GO" id="GO:0016491">
    <property type="term" value="F:oxidoreductase activity"/>
    <property type="evidence" value="ECO:0007669"/>
    <property type="project" value="UniProtKB-KW"/>
</dbReference>
<dbReference type="PANTHER" id="PTHR33269">
    <property type="entry name" value="NADH-UBIQUINONE OXIDOREDUCTASE CHAIN 6"/>
    <property type="match status" value="1"/>
</dbReference>
<gene>
    <name evidence="2" type="ORF">MNBD_GAMMA21-782</name>
</gene>